<dbReference type="GO" id="GO:0005829">
    <property type="term" value="C:cytosol"/>
    <property type="evidence" value="ECO:0007669"/>
    <property type="project" value="TreeGrafter"/>
</dbReference>
<dbReference type="STRING" id="442341.SAMN04487959_104289"/>
<comment type="subunit">
    <text evidence="5">DNA polymerase III contains a core (composed of alpha, epsilon and theta chains) that associates with a tau subunit. This core dimerizes to form the POLIII' complex. PolIII' associates with the gamma complex (composed of gamma, delta, delta', psi and chi chains) and with the beta chain to form the complete DNA polymerase III complex.</text>
</comment>
<evidence type="ECO:0000313" key="9">
    <source>
        <dbReference type="EMBL" id="SFH47776.1"/>
    </source>
</evidence>
<dbReference type="InterPro" id="IPR013520">
    <property type="entry name" value="Ribonucl_H"/>
</dbReference>
<dbReference type="GO" id="GO:0045004">
    <property type="term" value="P:DNA replication proofreading"/>
    <property type="evidence" value="ECO:0007669"/>
    <property type="project" value="TreeGrafter"/>
</dbReference>
<comment type="catalytic activity">
    <reaction evidence="6">
        <text>DNA(n) + a 2'-deoxyribonucleoside 5'-triphosphate = DNA(n+1) + diphosphate</text>
        <dbReference type="Rhea" id="RHEA:22508"/>
        <dbReference type="Rhea" id="RHEA-COMP:17339"/>
        <dbReference type="Rhea" id="RHEA-COMP:17340"/>
        <dbReference type="ChEBI" id="CHEBI:33019"/>
        <dbReference type="ChEBI" id="CHEBI:61560"/>
        <dbReference type="ChEBI" id="CHEBI:173112"/>
        <dbReference type="EC" id="2.7.7.7"/>
    </reaction>
</comment>
<dbReference type="EMBL" id="FOPY01000004">
    <property type="protein sequence ID" value="SFH47776.1"/>
    <property type="molecule type" value="Genomic_DNA"/>
</dbReference>
<dbReference type="Pfam" id="PF00929">
    <property type="entry name" value="RNase_T"/>
    <property type="match status" value="1"/>
</dbReference>
<name>A0A1I3AD89_9GAMM</name>
<evidence type="ECO:0000256" key="7">
    <source>
        <dbReference type="SAM" id="Phobius"/>
    </source>
</evidence>
<dbReference type="InterPro" id="IPR035965">
    <property type="entry name" value="PAS-like_dom_sf"/>
</dbReference>
<evidence type="ECO:0000313" key="10">
    <source>
        <dbReference type="Proteomes" id="UP000199040"/>
    </source>
</evidence>
<dbReference type="InterPro" id="IPR012337">
    <property type="entry name" value="RNaseH-like_sf"/>
</dbReference>
<keyword evidence="2" id="KW-0540">Nuclease</keyword>
<dbReference type="SUPFAM" id="SSF55785">
    <property type="entry name" value="PYP-like sensor domain (PAS domain)"/>
    <property type="match status" value="1"/>
</dbReference>
<evidence type="ECO:0000256" key="6">
    <source>
        <dbReference type="ARBA" id="ARBA00049244"/>
    </source>
</evidence>
<keyword evidence="3" id="KW-0378">Hydrolase</keyword>
<dbReference type="GO" id="GO:0003887">
    <property type="term" value="F:DNA-directed DNA polymerase activity"/>
    <property type="evidence" value="ECO:0007669"/>
    <property type="project" value="UniProtKB-EC"/>
</dbReference>
<dbReference type="InterPro" id="IPR036397">
    <property type="entry name" value="RNaseH_sf"/>
</dbReference>
<dbReference type="InterPro" id="IPR013767">
    <property type="entry name" value="PAS_fold"/>
</dbReference>
<evidence type="ECO:0000256" key="5">
    <source>
        <dbReference type="ARBA" id="ARBA00026073"/>
    </source>
</evidence>
<reference evidence="9 10" key="1">
    <citation type="submission" date="2016-10" db="EMBL/GenBank/DDBJ databases">
        <authorList>
            <person name="de Groot N.N."/>
        </authorList>
    </citation>
    <scope>NUCLEOTIDE SEQUENCE [LARGE SCALE GENOMIC DNA]</scope>
    <source>
        <strain evidence="9 10">CGMCC 1.6848</strain>
    </source>
</reference>
<dbReference type="Gene3D" id="3.30.450.20">
    <property type="entry name" value="PAS domain"/>
    <property type="match status" value="1"/>
</dbReference>
<feature type="domain" description="Exonuclease" evidence="8">
    <location>
        <begin position="486"/>
        <end position="654"/>
    </location>
</feature>
<dbReference type="Proteomes" id="UP000199040">
    <property type="component" value="Unassembled WGS sequence"/>
</dbReference>
<sequence>MPHQRRLLGLWMLACGALLFGGAFLALWLDARLTPDTLARAWLWLVALAPGTFGVALGWWLSHYLLTPLRHLRVQLSRLVANPQAQEAYLPEGWLRDMDGDLQRLRDGWRQDREALATAHADGARNAARIRQELETLVQSLQVPLILCDGHRRILLFNHAAEQLFKEAATPLGLGRQLQTVFSAPSLHYAWRVLSSTHEQHEVLVPLGNRWLRVTLRRVESRHGEVLMTLQDATASWLREVKDYSDLHGVLGTLRTHCANLQTGLAALEQATADRAIRHRLEQATRRDAETIGKEVSRLGELMEHLTAQSERLGPIWSNDFWHSLAARLGDRPALVPIGLPAWFQGDVPALLPMIQALCENLADFADTSALEAEACLGNRRVYLDLIWRGQPLSQGTLATWCETSLEELPLAPRIGDLLRQHDSDLWSLADADGLHARLRLPLQAIPRVGSPSPPPPPRPEFHDFDIANLPDPTQTLAHRALHQLELVVFDTETTGLELANGDTVVSLGACRVVNGRLLADDCYDQCVDPQRPIPAQSTRFHGLTDDDVRGAPTLRQVLPRFRDYVGDAVLLAHNAAFDMQAIHPLGSSVRFDNPVLDTLLLSRALDTTLDDHDLDALVERYALTIPPGARHTALGDARVTAVLWLGMLPRLEARGIVTLGDALKFQKRSGVNA</sequence>
<organism evidence="9 10">
    <name type="scientific">Modicisalibacter xianhensis</name>
    <dbReference type="NCBI Taxonomy" id="442341"/>
    <lineage>
        <taxon>Bacteria</taxon>
        <taxon>Pseudomonadati</taxon>
        <taxon>Pseudomonadota</taxon>
        <taxon>Gammaproteobacteria</taxon>
        <taxon>Oceanospirillales</taxon>
        <taxon>Halomonadaceae</taxon>
        <taxon>Modicisalibacter</taxon>
    </lineage>
</organism>
<evidence type="ECO:0000256" key="4">
    <source>
        <dbReference type="ARBA" id="ARBA00025483"/>
    </source>
</evidence>
<dbReference type="GO" id="GO:0008408">
    <property type="term" value="F:3'-5' exonuclease activity"/>
    <property type="evidence" value="ECO:0007669"/>
    <property type="project" value="TreeGrafter"/>
</dbReference>
<dbReference type="AlphaFoldDB" id="A0A1I3AD89"/>
<dbReference type="GO" id="GO:0003677">
    <property type="term" value="F:DNA binding"/>
    <property type="evidence" value="ECO:0007669"/>
    <property type="project" value="InterPro"/>
</dbReference>
<feature type="transmembrane region" description="Helical" evidence="7">
    <location>
        <begin position="7"/>
        <end position="29"/>
    </location>
</feature>
<gene>
    <name evidence="9" type="ORF">SAMN04487959_104289</name>
</gene>
<keyword evidence="3" id="KW-0269">Exonuclease</keyword>
<protein>
    <recommendedName>
        <fullName evidence="1">DNA-directed DNA polymerase</fullName>
        <ecNumber evidence="1">2.7.7.7</ecNumber>
    </recommendedName>
</protein>
<keyword evidence="7" id="KW-1133">Transmembrane helix</keyword>
<dbReference type="SUPFAM" id="SSF53098">
    <property type="entry name" value="Ribonuclease H-like"/>
    <property type="match status" value="1"/>
</dbReference>
<evidence type="ECO:0000256" key="3">
    <source>
        <dbReference type="ARBA" id="ARBA00022839"/>
    </source>
</evidence>
<dbReference type="CDD" id="cd06127">
    <property type="entry name" value="DEDDh"/>
    <property type="match status" value="1"/>
</dbReference>
<proteinExistence type="predicted"/>
<dbReference type="GO" id="GO:0006355">
    <property type="term" value="P:regulation of DNA-templated transcription"/>
    <property type="evidence" value="ECO:0007669"/>
    <property type="project" value="InterPro"/>
</dbReference>
<dbReference type="FunFam" id="3.30.420.10:FF:000045">
    <property type="entry name" value="3'-5' exonuclease DinG"/>
    <property type="match status" value="1"/>
</dbReference>
<keyword evidence="7" id="KW-0812">Transmembrane</keyword>
<keyword evidence="10" id="KW-1185">Reference proteome</keyword>
<dbReference type="NCBIfam" id="TIGR00573">
    <property type="entry name" value="dnaq"/>
    <property type="match status" value="1"/>
</dbReference>
<dbReference type="PANTHER" id="PTHR30231:SF41">
    <property type="entry name" value="DNA POLYMERASE III SUBUNIT EPSILON"/>
    <property type="match status" value="1"/>
</dbReference>
<keyword evidence="7" id="KW-0472">Membrane</keyword>
<comment type="function">
    <text evidence="4">DNA polymerase III is a complex, multichain enzyme responsible for most of the replicative synthesis in bacteria. The epsilon subunit contain the editing function and is a proofreading 3'-5' exonuclease.</text>
</comment>
<dbReference type="Gene3D" id="3.30.420.10">
    <property type="entry name" value="Ribonuclease H-like superfamily/Ribonuclease H"/>
    <property type="match status" value="1"/>
</dbReference>
<evidence type="ECO:0000256" key="1">
    <source>
        <dbReference type="ARBA" id="ARBA00012417"/>
    </source>
</evidence>
<dbReference type="RefSeq" id="WP_092844887.1">
    <property type="nucleotide sequence ID" value="NZ_FOPY01000004.1"/>
</dbReference>
<accession>A0A1I3AD89</accession>
<dbReference type="Pfam" id="PF00989">
    <property type="entry name" value="PAS"/>
    <property type="match status" value="1"/>
</dbReference>
<dbReference type="InterPro" id="IPR006054">
    <property type="entry name" value="DnaQ"/>
</dbReference>
<dbReference type="PANTHER" id="PTHR30231">
    <property type="entry name" value="DNA POLYMERASE III SUBUNIT EPSILON"/>
    <property type="match status" value="1"/>
</dbReference>
<evidence type="ECO:0000256" key="2">
    <source>
        <dbReference type="ARBA" id="ARBA00022722"/>
    </source>
</evidence>
<evidence type="ECO:0000259" key="8">
    <source>
        <dbReference type="SMART" id="SM00479"/>
    </source>
</evidence>
<feature type="transmembrane region" description="Helical" evidence="7">
    <location>
        <begin position="41"/>
        <end position="61"/>
    </location>
</feature>
<dbReference type="SMART" id="SM00479">
    <property type="entry name" value="EXOIII"/>
    <property type="match status" value="1"/>
</dbReference>
<dbReference type="EC" id="2.7.7.7" evidence="1"/>